<comment type="function">
    <text evidence="4">Required for box C/D snoRNAs accumulation involved in snoRNA processing, snoRNA transport to the nucleolus and ribosome biogenesis.</text>
</comment>
<keyword evidence="10" id="KW-1185">Reference proteome</keyword>
<feature type="compositionally biased region" description="Basic and acidic residues" evidence="7">
    <location>
        <begin position="387"/>
        <end position="404"/>
    </location>
</feature>
<feature type="region of interest" description="Disordered" evidence="7">
    <location>
        <begin position="235"/>
        <end position="264"/>
    </location>
</feature>
<gene>
    <name evidence="9" type="ORF">QQZ08_002919</name>
</gene>
<comment type="caution">
    <text evidence="9">The sequence shown here is derived from an EMBL/GenBank/DDBJ whole genome shotgun (WGS) entry which is preliminary data.</text>
</comment>
<evidence type="ECO:0000256" key="7">
    <source>
        <dbReference type="SAM" id="MobiDB-lite"/>
    </source>
</evidence>
<evidence type="ECO:0000259" key="8">
    <source>
        <dbReference type="PROSITE" id="PS51083"/>
    </source>
</evidence>
<sequence length="445" mass="50284">MADPLLTSLCGICHISAPKYKCPRCNISTCSLACIKKHKAWSECTGERDATVYVKPSKLRTPAGIDHDYNFLHGIELSVERVEKLLVGERALVQEEELRPQTVQEVKWKPGRDGRKRKVLVTRVLREAKGRVFERFLAQRLKKLNISIVCAPVGMARQKENHTTLNRRTGRINWQVEWMSFETKDKDKDKVNGDDMDEDDVDERPTKVRILSKVMEDVPLYQAYRAVLEEQKRLKSQGPKKWTRGGQYEPPQDPSSSTWSGPPYTLQDPFTGTWAACCGAHTAMWPSERDEAEKRRFQFFLAKPRTRSDLPLAVTKLQPDDCFRDILANSQVLEFPTVYLLNENESLPPGFVLEPKDTIPSQGPNKRKNPPFKKNTGKPAKKRRHGGKDVEEGEVKSDEEGAHSDEEDSKGVGLEVGDVIAEQSVGEDDDDDDSTSSSGSDSEED</sequence>
<dbReference type="InterPro" id="IPR057721">
    <property type="entry name" value="BCD1_alpha/beta"/>
</dbReference>
<feature type="compositionally biased region" description="Low complexity" evidence="7">
    <location>
        <begin position="435"/>
        <end position="445"/>
    </location>
</feature>
<keyword evidence="2 6" id="KW-0863">Zinc-finger</keyword>
<dbReference type="SUPFAM" id="SSF144232">
    <property type="entry name" value="HIT/MYND zinc finger-like"/>
    <property type="match status" value="1"/>
</dbReference>
<protein>
    <recommendedName>
        <fullName evidence="8">HIT-type domain-containing protein</fullName>
    </recommendedName>
</protein>
<name>A0ABR1ICG8_9HYPO</name>
<dbReference type="Pfam" id="PF25790">
    <property type="entry name" value="BCD1"/>
    <property type="match status" value="1"/>
</dbReference>
<keyword evidence="1" id="KW-0479">Metal-binding</keyword>
<comment type="similarity">
    <text evidence="5">Belongs to the BCD1 family.</text>
</comment>
<dbReference type="PANTHER" id="PTHR13483:SF11">
    <property type="entry name" value="ZINC FINGER HIT DOMAIN-CONTAINING PROTEIN 3"/>
    <property type="match status" value="1"/>
</dbReference>
<dbReference type="CDD" id="cd23023">
    <property type="entry name" value="zf-HIT_BCD1"/>
    <property type="match status" value="1"/>
</dbReference>
<feature type="region of interest" description="Disordered" evidence="7">
    <location>
        <begin position="351"/>
        <end position="445"/>
    </location>
</feature>
<reference evidence="9 10" key="1">
    <citation type="journal article" date="2025" name="Microbiol. Resour. Announc.">
        <title>Draft genome sequences for Neonectria magnoliae and Neonectria punicea, canker pathogens of Liriodendron tulipifera and Acer saccharum in West Virginia.</title>
        <authorList>
            <person name="Petronek H.M."/>
            <person name="Kasson M.T."/>
            <person name="Metheny A.M."/>
            <person name="Stauder C.M."/>
            <person name="Lovett B."/>
            <person name="Lynch S.C."/>
            <person name="Garnas J.R."/>
            <person name="Kasson L.R."/>
            <person name="Stajich J.E."/>
        </authorList>
    </citation>
    <scope>NUCLEOTIDE SEQUENCE [LARGE SCALE GENOMIC DNA]</scope>
    <source>
        <strain evidence="9 10">NRRL 64651</strain>
    </source>
</reference>
<evidence type="ECO:0000256" key="4">
    <source>
        <dbReference type="ARBA" id="ARBA00049598"/>
    </source>
</evidence>
<evidence type="ECO:0000313" key="9">
    <source>
        <dbReference type="EMBL" id="KAK7430627.1"/>
    </source>
</evidence>
<dbReference type="Pfam" id="PF04438">
    <property type="entry name" value="zf-HIT"/>
    <property type="match status" value="1"/>
</dbReference>
<dbReference type="PANTHER" id="PTHR13483">
    <property type="entry name" value="BOX C_D SNORNA PROTEIN 1-RELATED"/>
    <property type="match status" value="1"/>
</dbReference>
<dbReference type="Gene3D" id="3.30.60.190">
    <property type="match status" value="1"/>
</dbReference>
<organism evidence="9 10">
    <name type="scientific">Neonectria magnoliae</name>
    <dbReference type="NCBI Taxonomy" id="2732573"/>
    <lineage>
        <taxon>Eukaryota</taxon>
        <taxon>Fungi</taxon>
        <taxon>Dikarya</taxon>
        <taxon>Ascomycota</taxon>
        <taxon>Pezizomycotina</taxon>
        <taxon>Sordariomycetes</taxon>
        <taxon>Hypocreomycetidae</taxon>
        <taxon>Hypocreales</taxon>
        <taxon>Nectriaceae</taxon>
        <taxon>Neonectria</taxon>
    </lineage>
</organism>
<evidence type="ECO:0000256" key="5">
    <source>
        <dbReference type="ARBA" id="ARBA00049654"/>
    </source>
</evidence>
<feature type="compositionally biased region" description="Basic residues" evidence="7">
    <location>
        <begin position="365"/>
        <end position="386"/>
    </location>
</feature>
<dbReference type="InterPro" id="IPR007529">
    <property type="entry name" value="Znf_HIT"/>
</dbReference>
<feature type="domain" description="HIT-type" evidence="8">
    <location>
        <begin position="10"/>
        <end position="44"/>
    </location>
</feature>
<evidence type="ECO:0000256" key="6">
    <source>
        <dbReference type="PROSITE-ProRule" id="PRU00453"/>
    </source>
</evidence>
<dbReference type="EMBL" id="JAZAVK010000018">
    <property type="protein sequence ID" value="KAK7430627.1"/>
    <property type="molecule type" value="Genomic_DNA"/>
</dbReference>
<accession>A0ABR1ICG8</accession>
<dbReference type="InterPro" id="IPR051639">
    <property type="entry name" value="BCD1"/>
</dbReference>
<feature type="region of interest" description="Disordered" evidence="7">
    <location>
        <begin position="185"/>
        <end position="204"/>
    </location>
</feature>
<evidence type="ECO:0000256" key="3">
    <source>
        <dbReference type="ARBA" id="ARBA00022833"/>
    </source>
</evidence>
<proteinExistence type="inferred from homology"/>
<evidence type="ECO:0000256" key="2">
    <source>
        <dbReference type="ARBA" id="ARBA00022771"/>
    </source>
</evidence>
<feature type="compositionally biased region" description="Acidic residues" evidence="7">
    <location>
        <begin position="425"/>
        <end position="434"/>
    </location>
</feature>
<keyword evidence="3" id="KW-0862">Zinc</keyword>
<dbReference type="PROSITE" id="PS51083">
    <property type="entry name" value="ZF_HIT"/>
    <property type="match status" value="1"/>
</dbReference>
<dbReference type="Proteomes" id="UP001498421">
    <property type="component" value="Unassembled WGS sequence"/>
</dbReference>
<evidence type="ECO:0000313" key="10">
    <source>
        <dbReference type="Proteomes" id="UP001498421"/>
    </source>
</evidence>
<evidence type="ECO:0000256" key="1">
    <source>
        <dbReference type="ARBA" id="ARBA00022723"/>
    </source>
</evidence>